<comment type="similarity">
    <text evidence="2">Belongs to the cation diffusion facilitator (CDF) transporter (TC 2.A.4) family. FieF subfamily.</text>
</comment>
<keyword evidence="6" id="KW-0864">Zinc transport</keyword>
<reference evidence="12" key="1">
    <citation type="journal article" date="2019" name="Int. J. Syst. Evol. Microbiol.">
        <title>The Global Catalogue of Microorganisms (GCM) 10K type strain sequencing project: providing services to taxonomists for standard genome sequencing and annotation.</title>
        <authorList>
            <consortium name="The Broad Institute Genomics Platform"/>
            <consortium name="The Broad Institute Genome Sequencing Center for Infectious Disease"/>
            <person name="Wu L."/>
            <person name="Ma J."/>
        </authorList>
    </citation>
    <scope>NUCLEOTIDE SEQUENCE [LARGE SCALE GENOMIC DNA]</scope>
    <source>
        <strain evidence="12">CECT 7398</strain>
    </source>
</reference>
<evidence type="ECO:0000256" key="1">
    <source>
        <dbReference type="ARBA" id="ARBA00004141"/>
    </source>
</evidence>
<dbReference type="InterPro" id="IPR050291">
    <property type="entry name" value="CDF_Transporter"/>
</dbReference>
<dbReference type="PANTHER" id="PTHR43840:SF15">
    <property type="entry name" value="MITOCHONDRIAL METAL TRANSPORTER 1-RELATED"/>
    <property type="match status" value="1"/>
</dbReference>
<dbReference type="InterPro" id="IPR058533">
    <property type="entry name" value="Cation_efflux_TM"/>
</dbReference>
<sequence>MCVKTRLNEKRLLMFSALLASAFAIGGLVLGWWVGSIVIMFDGIYSAVSLLLTLLSLAVAKYIQGPAHRQFPFGKAVLEPVVIAIKASVILMIVAYALYSAIIAIINGGREVDTSIATLFGVVNVVGCGYAWWHIARKSKRDSSDLIEAEAKQWQMDTLLSVTVTCGFVVAWVVARSPLSSYAVYADPMMMVLMSFYFIKVPLDMLKQALRELLMMSPSEEICHQVDEKVSELDHEFHSDIELVAVTKIGRELWVNLDIHPNAKQISVADLERARQTLKEKLSNLPLDLHLTLHIAH</sequence>
<feature type="transmembrane region" description="Helical" evidence="9">
    <location>
        <begin position="112"/>
        <end position="133"/>
    </location>
</feature>
<evidence type="ECO:0000256" key="8">
    <source>
        <dbReference type="ARBA" id="ARBA00023136"/>
    </source>
</evidence>
<dbReference type="InterPro" id="IPR027469">
    <property type="entry name" value="Cation_efflux_TMD_sf"/>
</dbReference>
<evidence type="ECO:0000313" key="12">
    <source>
        <dbReference type="Proteomes" id="UP001238540"/>
    </source>
</evidence>
<feature type="transmembrane region" description="Helical" evidence="9">
    <location>
        <begin position="39"/>
        <end position="60"/>
    </location>
</feature>
<dbReference type="EMBL" id="JAUFQC010000027">
    <property type="protein sequence ID" value="MDN3611369.1"/>
    <property type="molecule type" value="Genomic_DNA"/>
</dbReference>
<accession>A0ABT8BY96</accession>
<keyword evidence="6" id="KW-0862">Zinc</keyword>
<keyword evidence="6" id="KW-0406">Ion transport</keyword>
<organism evidence="11 12">
    <name type="scientific">Vibrio ostreicida</name>
    <dbReference type="NCBI Taxonomy" id="526588"/>
    <lineage>
        <taxon>Bacteria</taxon>
        <taxon>Pseudomonadati</taxon>
        <taxon>Pseudomonadota</taxon>
        <taxon>Gammaproteobacteria</taxon>
        <taxon>Vibrionales</taxon>
        <taxon>Vibrionaceae</taxon>
        <taxon>Vibrio</taxon>
    </lineage>
</organism>
<dbReference type="PANTHER" id="PTHR43840">
    <property type="entry name" value="MITOCHONDRIAL METAL TRANSPORTER 1-RELATED"/>
    <property type="match status" value="1"/>
</dbReference>
<evidence type="ECO:0000256" key="5">
    <source>
        <dbReference type="ARBA" id="ARBA00022692"/>
    </source>
</evidence>
<evidence type="ECO:0000313" key="11">
    <source>
        <dbReference type="EMBL" id="MDN3611369.1"/>
    </source>
</evidence>
<name>A0ABT8BY96_9VIBR</name>
<evidence type="ECO:0000256" key="2">
    <source>
        <dbReference type="ARBA" id="ARBA00010212"/>
    </source>
</evidence>
<dbReference type="NCBIfam" id="TIGR01297">
    <property type="entry name" value="CDF"/>
    <property type="match status" value="1"/>
</dbReference>
<feature type="transmembrane region" description="Helical" evidence="9">
    <location>
        <begin position="81"/>
        <end position="106"/>
    </location>
</feature>
<feature type="domain" description="Cation efflux protein transmembrane" evidence="10">
    <location>
        <begin position="14"/>
        <end position="214"/>
    </location>
</feature>
<dbReference type="RefSeq" id="WP_076590409.1">
    <property type="nucleotide sequence ID" value="NZ_JABEYA020000006.1"/>
</dbReference>
<keyword evidence="7 9" id="KW-1133">Transmembrane helix</keyword>
<keyword evidence="4" id="KW-0408">Iron</keyword>
<feature type="transmembrane region" description="Helical" evidence="9">
    <location>
        <begin position="154"/>
        <end position="175"/>
    </location>
</feature>
<feature type="transmembrane region" description="Helical" evidence="9">
    <location>
        <begin position="12"/>
        <end position="33"/>
    </location>
</feature>
<keyword evidence="4" id="KW-0410">Iron transport</keyword>
<feature type="transmembrane region" description="Helical" evidence="9">
    <location>
        <begin position="181"/>
        <end position="199"/>
    </location>
</feature>
<evidence type="ECO:0000256" key="4">
    <source>
        <dbReference type="ARBA" id="ARBA00022496"/>
    </source>
</evidence>
<dbReference type="Pfam" id="PF01545">
    <property type="entry name" value="Cation_efflux"/>
    <property type="match status" value="1"/>
</dbReference>
<keyword evidence="5 9" id="KW-0812">Transmembrane</keyword>
<evidence type="ECO:0000256" key="6">
    <source>
        <dbReference type="ARBA" id="ARBA00022906"/>
    </source>
</evidence>
<evidence type="ECO:0000256" key="3">
    <source>
        <dbReference type="ARBA" id="ARBA00022448"/>
    </source>
</evidence>
<protein>
    <submittedName>
        <fullName evidence="11">Cation diffusion facilitator family transporter</fullName>
    </submittedName>
</protein>
<comment type="subcellular location">
    <subcellularLocation>
        <location evidence="1">Membrane</location>
        <topology evidence="1">Multi-pass membrane protein</topology>
    </subcellularLocation>
</comment>
<dbReference type="SUPFAM" id="SSF161111">
    <property type="entry name" value="Cation efflux protein transmembrane domain-like"/>
    <property type="match status" value="1"/>
</dbReference>
<keyword evidence="3" id="KW-0813">Transport</keyword>
<gene>
    <name evidence="11" type="ORF">QWZ16_17345</name>
</gene>
<evidence type="ECO:0000259" key="10">
    <source>
        <dbReference type="Pfam" id="PF01545"/>
    </source>
</evidence>
<comment type="caution">
    <text evidence="11">The sequence shown here is derived from an EMBL/GenBank/DDBJ whole genome shotgun (WGS) entry which is preliminary data.</text>
</comment>
<dbReference type="Gene3D" id="1.20.1510.10">
    <property type="entry name" value="Cation efflux protein transmembrane domain"/>
    <property type="match status" value="1"/>
</dbReference>
<dbReference type="InterPro" id="IPR002524">
    <property type="entry name" value="Cation_efflux"/>
</dbReference>
<evidence type="ECO:0000256" key="9">
    <source>
        <dbReference type="SAM" id="Phobius"/>
    </source>
</evidence>
<keyword evidence="8 9" id="KW-0472">Membrane</keyword>
<keyword evidence="12" id="KW-1185">Reference proteome</keyword>
<evidence type="ECO:0000256" key="7">
    <source>
        <dbReference type="ARBA" id="ARBA00022989"/>
    </source>
</evidence>
<dbReference type="Proteomes" id="UP001238540">
    <property type="component" value="Unassembled WGS sequence"/>
</dbReference>
<proteinExistence type="inferred from homology"/>